<sequence>MDKSKTAEEMRALLISQRPDLKDDLAKISDLELLRLMAGIYKSSIDIKAAELIEIEKQLEEAAKALFSPVLH</sequence>
<organism evidence="1 2">
    <name type="scientific">Pseudomonas cedrina subsp. cedrina</name>
    <dbReference type="NCBI Taxonomy" id="76762"/>
    <lineage>
        <taxon>Bacteria</taxon>
        <taxon>Pseudomonadati</taxon>
        <taxon>Pseudomonadota</taxon>
        <taxon>Gammaproteobacteria</taxon>
        <taxon>Pseudomonadales</taxon>
        <taxon>Pseudomonadaceae</taxon>
        <taxon>Pseudomonas</taxon>
    </lineage>
</organism>
<name>A0A1V2K633_PSECE</name>
<accession>A0A1V2K633</accession>
<reference evidence="1 2" key="1">
    <citation type="submission" date="2016-10" db="EMBL/GenBank/DDBJ databases">
        <title>Pseudomonas lactis sp. nov. and Pseudomonas paralactis sp. nov., isolated from bovine raw milk.</title>
        <authorList>
            <person name="Von Neubeck M."/>
            <person name="Huptas C."/>
            <person name="Glueck C."/>
            <person name="Krewinkel M."/>
            <person name="Stoeckel M."/>
            <person name="Stressler T."/>
            <person name="Fischer L."/>
            <person name="Hinrichs J."/>
            <person name="Scherer S."/>
            <person name="Wenning M."/>
        </authorList>
    </citation>
    <scope>NUCLEOTIDE SEQUENCE [LARGE SCALE GENOMIC DNA]</scope>
    <source>
        <strain evidence="1 2">DSM 17516</strain>
    </source>
</reference>
<dbReference type="OrthoDB" id="7027861at2"/>
<dbReference type="AlphaFoldDB" id="A0A1V2K633"/>
<comment type="caution">
    <text evidence="1">The sequence shown here is derived from an EMBL/GenBank/DDBJ whole genome shotgun (WGS) entry which is preliminary data.</text>
</comment>
<dbReference type="Proteomes" id="UP000189295">
    <property type="component" value="Unassembled WGS sequence"/>
</dbReference>
<gene>
    <name evidence="1" type="ORF">BLL36_18300</name>
</gene>
<dbReference type="RefSeq" id="WP_076952813.1">
    <property type="nucleotide sequence ID" value="NZ_MNPW01000008.1"/>
</dbReference>
<dbReference type="EMBL" id="MNPW01000008">
    <property type="protein sequence ID" value="ONH52904.1"/>
    <property type="molecule type" value="Genomic_DNA"/>
</dbReference>
<evidence type="ECO:0000313" key="2">
    <source>
        <dbReference type="Proteomes" id="UP000189295"/>
    </source>
</evidence>
<evidence type="ECO:0000313" key="1">
    <source>
        <dbReference type="EMBL" id="ONH52904.1"/>
    </source>
</evidence>
<protein>
    <submittedName>
        <fullName evidence="1">Uncharacterized protein</fullName>
    </submittedName>
</protein>
<proteinExistence type="predicted"/>